<proteinExistence type="predicted"/>
<evidence type="ECO:0000313" key="2">
    <source>
        <dbReference type="EnsemblMetazoa" id="G12994.10:cds"/>
    </source>
</evidence>
<evidence type="ECO:0000256" key="1">
    <source>
        <dbReference type="SAM" id="MobiDB-lite"/>
    </source>
</evidence>
<feature type="region of interest" description="Disordered" evidence="1">
    <location>
        <begin position="59"/>
        <end position="78"/>
    </location>
</feature>
<accession>A0A8W8I7Q6</accession>
<protein>
    <submittedName>
        <fullName evidence="2">Uncharacterized protein</fullName>
    </submittedName>
</protein>
<dbReference type="AlphaFoldDB" id="A0A8W8I7Q6"/>
<keyword evidence="3" id="KW-1185">Reference proteome</keyword>
<dbReference type="EnsemblMetazoa" id="G12994.10">
    <property type="protein sequence ID" value="G12994.10:cds"/>
    <property type="gene ID" value="G12994"/>
</dbReference>
<organism evidence="2 3">
    <name type="scientific">Magallana gigas</name>
    <name type="common">Pacific oyster</name>
    <name type="synonym">Crassostrea gigas</name>
    <dbReference type="NCBI Taxonomy" id="29159"/>
    <lineage>
        <taxon>Eukaryota</taxon>
        <taxon>Metazoa</taxon>
        <taxon>Spiralia</taxon>
        <taxon>Lophotrochozoa</taxon>
        <taxon>Mollusca</taxon>
        <taxon>Bivalvia</taxon>
        <taxon>Autobranchia</taxon>
        <taxon>Pteriomorphia</taxon>
        <taxon>Ostreida</taxon>
        <taxon>Ostreoidea</taxon>
        <taxon>Ostreidae</taxon>
        <taxon>Magallana</taxon>
    </lineage>
</organism>
<reference evidence="2" key="1">
    <citation type="submission" date="2022-08" db="UniProtKB">
        <authorList>
            <consortium name="EnsemblMetazoa"/>
        </authorList>
    </citation>
    <scope>IDENTIFICATION</scope>
    <source>
        <strain evidence="2">05x7-T-G4-1.051#20</strain>
    </source>
</reference>
<name>A0A8W8I7Q6_MAGGI</name>
<sequence>MRTEELIDPFDVVFGQSRSNKYSFLKLSNLEIERKTEGDPVGWGPSECSRVCSGSMYWDKPSGDRRSPRSPKLLTRKTKSARELYRPAIKDLCEETRNVYPYPDENTVPFPVPGPAISEPDLYERVLTDREGSENTPEVTKVHPAFSINQRIQAAVIEADCYRNRMPTSASNRLRLLSTFKRPRSVDSYFAPPPQNDGHLDQSIQITNLPNMHHSHKPYRKRTAPIQSNTTHVYENCHRPQIRHVVQNGTMLSDGTCGKMNGFHEYLISKHPSVKQRISSWLTDGLKVQSIRLKNSKREMISRHKPAGKLRNNITERKLFIHRDLSEQEAEGEEIESKIFELRISSIQPSG</sequence>
<dbReference type="Proteomes" id="UP000005408">
    <property type="component" value="Unassembled WGS sequence"/>
</dbReference>
<evidence type="ECO:0000313" key="3">
    <source>
        <dbReference type="Proteomes" id="UP000005408"/>
    </source>
</evidence>